<feature type="transmembrane region" description="Helical" evidence="7">
    <location>
        <begin position="174"/>
        <end position="194"/>
    </location>
</feature>
<evidence type="ECO:0000256" key="1">
    <source>
        <dbReference type="ARBA" id="ARBA00004141"/>
    </source>
</evidence>
<comment type="subcellular location">
    <subcellularLocation>
        <location evidence="1">Membrane</location>
        <topology evidence="1">Multi-pass membrane protein</topology>
    </subcellularLocation>
</comment>
<evidence type="ECO:0000256" key="6">
    <source>
        <dbReference type="ARBA" id="ARBA00023136"/>
    </source>
</evidence>
<comment type="similarity">
    <text evidence="2">Belongs to the purine-cytosine permease (2.A.39) family.</text>
</comment>
<keyword evidence="4 7" id="KW-0812">Transmembrane</keyword>
<dbReference type="GO" id="GO:0022857">
    <property type="term" value="F:transmembrane transporter activity"/>
    <property type="evidence" value="ECO:0007669"/>
    <property type="project" value="InterPro"/>
</dbReference>
<accession>A0A9P9A3X4</accession>
<evidence type="ECO:0000313" key="8">
    <source>
        <dbReference type="EMBL" id="KAH6659329.1"/>
    </source>
</evidence>
<dbReference type="PANTHER" id="PTHR31806:SF7">
    <property type="entry name" value="TRANSPORTER, PUTATIVE (AFU_ORTHOLOGUE AFUA_2G04690)-RELATED"/>
    <property type="match status" value="1"/>
</dbReference>
<dbReference type="GeneID" id="70130138"/>
<keyword evidence="6 7" id="KW-0472">Membrane</keyword>
<organism evidence="8 9">
    <name type="scientific">Truncatella angustata</name>
    <dbReference type="NCBI Taxonomy" id="152316"/>
    <lineage>
        <taxon>Eukaryota</taxon>
        <taxon>Fungi</taxon>
        <taxon>Dikarya</taxon>
        <taxon>Ascomycota</taxon>
        <taxon>Pezizomycotina</taxon>
        <taxon>Sordariomycetes</taxon>
        <taxon>Xylariomycetidae</taxon>
        <taxon>Amphisphaeriales</taxon>
        <taxon>Sporocadaceae</taxon>
        <taxon>Truncatella</taxon>
    </lineage>
</organism>
<evidence type="ECO:0000256" key="5">
    <source>
        <dbReference type="ARBA" id="ARBA00022989"/>
    </source>
</evidence>
<dbReference type="InterPro" id="IPR026030">
    <property type="entry name" value="Pur-cyt_permease_Fcy2/21/22"/>
</dbReference>
<keyword evidence="9" id="KW-1185">Reference proteome</keyword>
<keyword evidence="3" id="KW-0813">Transport</keyword>
<sequence length="314" mass="34016">MGAPTGLRQISISRYSLGWWPAKAMALLNVVEQIGWSSVGSITGGVASGMLLTLFGVVYGSSSSWASVVSDYYVEYPVNTSKVKVFVLTSLGICIPTCIGMVLGCVVSSALNYKEDWAAEYDEGVGFLIQTMIHPYGFAKFILFLLVLSGIGTNCIAIYSAGLSIQQFARPLAVVPRFIWTLLCFVAVILLGLAGRDQLLTYLENFLSLLGYFTTSFFVIIFVEHYYFRKGSFANYNLEAWNTPGDMPVGYAGGLAFALGIIGAVLGMSTTWYVGVVASKIGDAGGDVGNQLSFLFSLFVYIPARHLELKFVGR</sequence>
<dbReference type="PANTHER" id="PTHR31806">
    <property type="entry name" value="PURINE-CYTOSINE PERMEASE FCY2-RELATED"/>
    <property type="match status" value="1"/>
</dbReference>
<proteinExistence type="inferred from homology"/>
<dbReference type="Gene3D" id="1.10.4160.10">
    <property type="entry name" value="Hydantoin permease"/>
    <property type="match status" value="1"/>
</dbReference>
<keyword evidence="5 7" id="KW-1133">Transmembrane helix</keyword>
<evidence type="ECO:0000313" key="9">
    <source>
        <dbReference type="Proteomes" id="UP000758603"/>
    </source>
</evidence>
<dbReference type="GO" id="GO:0000329">
    <property type="term" value="C:fungal-type vacuole membrane"/>
    <property type="evidence" value="ECO:0007669"/>
    <property type="project" value="TreeGrafter"/>
</dbReference>
<name>A0A9P9A3X4_9PEZI</name>
<gene>
    <name evidence="8" type="ORF">BKA67DRAFT_544150</name>
</gene>
<protein>
    <submittedName>
        <fullName evidence="8">Uncharacterized protein</fullName>
    </submittedName>
</protein>
<dbReference type="InterPro" id="IPR001248">
    <property type="entry name" value="Pur-cyt_permease"/>
</dbReference>
<feature type="transmembrane region" description="Helical" evidence="7">
    <location>
        <begin position="85"/>
        <end position="111"/>
    </location>
</feature>
<reference evidence="8" key="1">
    <citation type="journal article" date="2021" name="Nat. Commun.">
        <title>Genetic determinants of endophytism in the Arabidopsis root mycobiome.</title>
        <authorList>
            <person name="Mesny F."/>
            <person name="Miyauchi S."/>
            <person name="Thiergart T."/>
            <person name="Pickel B."/>
            <person name="Atanasova L."/>
            <person name="Karlsson M."/>
            <person name="Huettel B."/>
            <person name="Barry K.W."/>
            <person name="Haridas S."/>
            <person name="Chen C."/>
            <person name="Bauer D."/>
            <person name="Andreopoulos W."/>
            <person name="Pangilinan J."/>
            <person name="LaButti K."/>
            <person name="Riley R."/>
            <person name="Lipzen A."/>
            <person name="Clum A."/>
            <person name="Drula E."/>
            <person name="Henrissat B."/>
            <person name="Kohler A."/>
            <person name="Grigoriev I.V."/>
            <person name="Martin F.M."/>
            <person name="Hacquard S."/>
        </authorList>
    </citation>
    <scope>NUCLEOTIDE SEQUENCE</scope>
    <source>
        <strain evidence="8">MPI-SDFR-AT-0073</strain>
    </source>
</reference>
<feature type="transmembrane region" description="Helical" evidence="7">
    <location>
        <begin position="206"/>
        <end position="228"/>
    </location>
</feature>
<evidence type="ECO:0000256" key="7">
    <source>
        <dbReference type="SAM" id="Phobius"/>
    </source>
</evidence>
<dbReference type="RefSeq" id="XP_045963460.1">
    <property type="nucleotide sequence ID" value="XM_046101246.1"/>
</dbReference>
<dbReference type="EMBL" id="JAGPXC010000001">
    <property type="protein sequence ID" value="KAH6659329.1"/>
    <property type="molecule type" value="Genomic_DNA"/>
</dbReference>
<dbReference type="GO" id="GO:0005886">
    <property type="term" value="C:plasma membrane"/>
    <property type="evidence" value="ECO:0007669"/>
    <property type="project" value="TreeGrafter"/>
</dbReference>
<feature type="transmembrane region" description="Helical" evidence="7">
    <location>
        <begin position="249"/>
        <end position="268"/>
    </location>
</feature>
<comment type="caution">
    <text evidence="8">The sequence shown here is derived from an EMBL/GenBank/DDBJ whole genome shotgun (WGS) entry which is preliminary data.</text>
</comment>
<dbReference type="AlphaFoldDB" id="A0A9P9A3X4"/>
<dbReference type="OrthoDB" id="5428495at2759"/>
<evidence type="ECO:0000256" key="4">
    <source>
        <dbReference type="ARBA" id="ARBA00022692"/>
    </source>
</evidence>
<feature type="transmembrane region" description="Helical" evidence="7">
    <location>
        <begin position="141"/>
        <end position="162"/>
    </location>
</feature>
<dbReference type="Pfam" id="PF02133">
    <property type="entry name" value="Transp_cyt_pur"/>
    <property type="match status" value="1"/>
</dbReference>
<evidence type="ECO:0000256" key="3">
    <source>
        <dbReference type="ARBA" id="ARBA00022448"/>
    </source>
</evidence>
<dbReference type="Proteomes" id="UP000758603">
    <property type="component" value="Unassembled WGS sequence"/>
</dbReference>
<evidence type="ECO:0000256" key="2">
    <source>
        <dbReference type="ARBA" id="ARBA00008974"/>
    </source>
</evidence>